<reference evidence="1" key="1">
    <citation type="submission" date="2015-12" db="EMBL/GenBank/DDBJ databases">
        <title>Gene expression during late stages of embryo sac development: a critical building block for successful pollen-pistil interactions.</title>
        <authorList>
            <person name="Liu Y."/>
            <person name="Joly V."/>
            <person name="Sabar M."/>
            <person name="Matton D.P."/>
        </authorList>
    </citation>
    <scope>NUCLEOTIDE SEQUENCE</scope>
</reference>
<dbReference type="EMBL" id="GEDG01009546">
    <property type="protein sequence ID" value="JAP29004.1"/>
    <property type="molecule type" value="Transcribed_RNA"/>
</dbReference>
<proteinExistence type="predicted"/>
<evidence type="ECO:0000313" key="1">
    <source>
        <dbReference type="EMBL" id="JAP29004.1"/>
    </source>
</evidence>
<protein>
    <submittedName>
        <fullName evidence="1">Putative ovule protein</fullName>
    </submittedName>
</protein>
<dbReference type="AlphaFoldDB" id="A0A0V0I8Q6"/>
<name>A0A0V0I8Q6_SOLCH</name>
<organism evidence="1">
    <name type="scientific">Solanum chacoense</name>
    <name type="common">Chaco potato</name>
    <dbReference type="NCBI Taxonomy" id="4108"/>
    <lineage>
        <taxon>Eukaryota</taxon>
        <taxon>Viridiplantae</taxon>
        <taxon>Streptophyta</taxon>
        <taxon>Embryophyta</taxon>
        <taxon>Tracheophyta</taxon>
        <taxon>Spermatophyta</taxon>
        <taxon>Magnoliopsida</taxon>
        <taxon>eudicotyledons</taxon>
        <taxon>Gunneridae</taxon>
        <taxon>Pentapetalae</taxon>
        <taxon>asterids</taxon>
        <taxon>lamiids</taxon>
        <taxon>Solanales</taxon>
        <taxon>Solanaceae</taxon>
        <taxon>Solanoideae</taxon>
        <taxon>Solaneae</taxon>
        <taxon>Solanum</taxon>
    </lineage>
</organism>
<accession>A0A0V0I8Q6</accession>
<sequence>MDWLGIYSLVGHFGKRLQEKFQMKEGRGQVESTLHLQPDSCGFKPPCYHIQIKIRNLCIQNGVVEQSEKKLTRSQED</sequence>